<name>A0ABV7CUQ8_9BACI</name>
<proteinExistence type="predicted"/>
<accession>A0ABV7CUQ8</accession>
<dbReference type="InterPro" id="IPR054233">
    <property type="entry name" value="DUF6958"/>
</dbReference>
<dbReference type="RefSeq" id="WP_390270278.1">
    <property type="nucleotide sequence ID" value="NZ_JBHRSA010000027.1"/>
</dbReference>
<sequence>MCQVNRIEKIQWLNPNSDKQGARISAVKYEEVKETILEVLKGQEQITFKQFMSIVSDKWKQNEFEGSPSWHCTAVKLDLEARGIIKRENSGNPQKI</sequence>
<gene>
    <name evidence="1" type="ORF">ACFOGI_06485</name>
</gene>
<dbReference type="Pfam" id="PF22278">
    <property type="entry name" value="DUF6958"/>
    <property type="match status" value="1"/>
</dbReference>
<dbReference type="EMBL" id="JBHRSA010000027">
    <property type="protein sequence ID" value="MFC3039895.1"/>
    <property type="molecule type" value="Genomic_DNA"/>
</dbReference>
<evidence type="ECO:0000313" key="1">
    <source>
        <dbReference type="EMBL" id="MFC3039895.1"/>
    </source>
</evidence>
<keyword evidence="2" id="KW-1185">Reference proteome</keyword>
<evidence type="ECO:0000313" key="2">
    <source>
        <dbReference type="Proteomes" id="UP001595279"/>
    </source>
</evidence>
<organism evidence="1 2">
    <name type="scientific">Virgibacillus xinjiangensis</name>
    <dbReference type="NCBI Taxonomy" id="393090"/>
    <lineage>
        <taxon>Bacteria</taxon>
        <taxon>Bacillati</taxon>
        <taxon>Bacillota</taxon>
        <taxon>Bacilli</taxon>
        <taxon>Bacillales</taxon>
        <taxon>Bacillaceae</taxon>
        <taxon>Virgibacillus</taxon>
    </lineage>
</organism>
<reference evidence="2" key="1">
    <citation type="journal article" date="2019" name="Int. J. Syst. Evol. Microbiol.">
        <title>The Global Catalogue of Microorganisms (GCM) 10K type strain sequencing project: providing services to taxonomists for standard genome sequencing and annotation.</title>
        <authorList>
            <consortium name="The Broad Institute Genomics Platform"/>
            <consortium name="The Broad Institute Genome Sequencing Center for Infectious Disease"/>
            <person name="Wu L."/>
            <person name="Ma J."/>
        </authorList>
    </citation>
    <scope>NUCLEOTIDE SEQUENCE [LARGE SCALE GENOMIC DNA]</scope>
    <source>
        <strain evidence="2">KCTC 13128</strain>
    </source>
</reference>
<protein>
    <submittedName>
        <fullName evidence="1">DUF6958 family protein</fullName>
    </submittedName>
</protein>
<dbReference type="Proteomes" id="UP001595279">
    <property type="component" value="Unassembled WGS sequence"/>
</dbReference>
<comment type="caution">
    <text evidence="1">The sequence shown here is derived from an EMBL/GenBank/DDBJ whole genome shotgun (WGS) entry which is preliminary data.</text>
</comment>